<gene>
    <name evidence="6" type="ordered locus">Metho_2345</name>
</gene>
<name>L0L0M2_METHD</name>
<dbReference type="OrthoDB" id="5620at2157"/>
<keyword evidence="7" id="KW-1185">Reference proteome</keyword>
<dbReference type="AlphaFoldDB" id="L0L0M2"/>
<dbReference type="GO" id="GO:0003824">
    <property type="term" value="F:catalytic activity"/>
    <property type="evidence" value="ECO:0007669"/>
    <property type="project" value="InterPro"/>
</dbReference>
<dbReference type="EMBL" id="CP003362">
    <property type="protein sequence ID" value="AGB50500.1"/>
    <property type="molecule type" value="Genomic_DNA"/>
</dbReference>
<keyword evidence="3" id="KW-0408">Iron</keyword>
<dbReference type="GO" id="GO:0046872">
    <property type="term" value="F:metal ion binding"/>
    <property type="evidence" value="ECO:0007669"/>
    <property type="project" value="UniProtKB-KW"/>
</dbReference>
<proteinExistence type="predicted"/>
<evidence type="ECO:0000313" key="6">
    <source>
        <dbReference type="EMBL" id="AGB50500.1"/>
    </source>
</evidence>
<protein>
    <submittedName>
        <fullName evidence="6">Putative Fe-S oxidoreductase</fullName>
    </submittedName>
</protein>
<reference evidence="7" key="1">
    <citation type="submission" date="2012-02" db="EMBL/GenBank/DDBJ databases">
        <title>Complete sequence of chromosome of Methanomethylovorans hollandica DSM 15978.</title>
        <authorList>
            <person name="Lucas S."/>
            <person name="Copeland A."/>
            <person name="Lapidus A."/>
            <person name="Glavina del Rio T."/>
            <person name="Dalin E."/>
            <person name="Tice H."/>
            <person name="Bruce D."/>
            <person name="Goodwin L."/>
            <person name="Pitluck S."/>
            <person name="Peters L."/>
            <person name="Mikhailova N."/>
            <person name="Held B."/>
            <person name="Kyrpides N."/>
            <person name="Mavromatis K."/>
            <person name="Ivanova N."/>
            <person name="Brettin T."/>
            <person name="Detter J.C."/>
            <person name="Han C."/>
            <person name="Larimer F."/>
            <person name="Land M."/>
            <person name="Hauser L."/>
            <person name="Markowitz V."/>
            <person name="Cheng J.-F."/>
            <person name="Hugenholtz P."/>
            <person name="Woyke T."/>
            <person name="Wu D."/>
            <person name="Spring S."/>
            <person name="Schroeder M."/>
            <person name="Brambilla E."/>
            <person name="Klenk H.-P."/>
            <person name="Eisen J.A."/>
        </authorList>
    </citation>
    <scope>NUCLEOTIDE SEQUENCE [LARGE SCALE GENOMIC DNA]</scope>
    <source>
        <strain evidence="7">DSM 15978 / NBRC 107637 / DMS1</strain>
    </source>
</reference>
<dbReference type="KEGG" id="mhz:Metho_2345"/>
<dbReference type="PROSITE" id="PS51918">
    <property type="entry name" value="RADICAL_SAM"/>
    <property type="match status" value="1"/>
</dbReference>
<sequence>MSVLSLTATRAFWQTRIRKRPLVLSHAINSRCNMKCDFCEYWKQNDAEMTLKEIMRLLDEAKDFGIMIYNAWTVEPLLRDDLPHILLHAKELGIVTFLITNGLLLEKRAEELKDLDYLSVSVDGINSYREIRGVDFKTKILPGIIKAKRYIKNPILMNCVLSGRNLDDIEELIRLAAELDVTVAFEPMYEFSDIADDVWQNIGVRDVDKYRRTVDMITEMKKEGYPIINSYTYLKMVRDMNTDFRCHAGELILNVTADGTIEHCRVQNEALGNVKEGLEKVWENSREKRKQIAHTCHGCLFFGYVENSLLYDMNLEVMRHYKWM</sequence>
<dbReference type="PANTHER" id="PTHR43524:SF1">
    <property type="entry name" value="RADICAL SAM SUPERFAMILY PROTEIN"/>
    <property type="match status" value="1"/>
</dbReference>
<dbReference type="RefSeq" id="WP_015325665.1">
    <property type="nucleotide sequence ID" value="NC_019977.1"/>
</dbReference>
<dbReference type="Proteomes" id="UP000010866">
    <property type="component" value="Chromosome"/>
</dbReference>
<dbReference type="InterPro" id="IPR007197">
    <property type="entry name" value="rSAM"/>
</dbReference>
<evidence type="ECO:0000256" key="1">
    <source>
        <dbReference type="ARBA" id="ARBA00022691"/>
    </source>
</evidence>
<dbReference type="InterPro" id="IPR013785">
    <property type="entry name" value="Aldolase_TIM"/>
</dbReference>
<dbReference type="Gene3D" id="3.20.20.70">
    <property type="entry name" value="Aldolase class I"/>
    <property type="match status" value="1"/>
</dbReference>
<accession>L0L0M2</accession>
<dbReference type="HOGENOM" id="CLU_009273_4_5_2"/>
<keyword evidence="4" id="KW-0411">Iron-sulfur</keyword>
<organism evidence="6 7">
    <name type="scientific">Methanomethylovorans hollandica (strain DSM 15978 / NBRC 107637 / DMS1)</name>
    <dbReference type="NCBI Taxonomy" id="867904"/>
    <lineage>
        <taxon>Archaea</taxon>
        <taxon>Methanobacteriati</taxon>
        <taxon>Methanobacteriota</taxon>
        <taxon>Stenosarchaea group</taxon>
        <taxon>Methanomicrobia</taxon>
        <taxon>Methanosarcinales</taxon>
        <taxon>Methanosarcinaceae</taxon>
        <taxon>Methanomethylovorans</taxon>
    </lineage>
</organism>
<dbReference type="SUPFAM" id="SSF102114">
    <property type="entry name" value="Radical SAM enzymes"/>
    <property type="match status" value="1"/>
</dbReference>
<dbReference type="SFLD" id="SFLDG01067">
    <property type="entry name" value="SPASM/twitch_domain_containing"/>
    <property type="match status" value="1"/>
</dbReference>
<dbReference type="GeneID" id="14408423"/>
<feature type="domain" description="Radical SAM core" evidence="5">
    <location>
        <begin position="15"/>
        <end position="226"/>
    </location>
</feature>
<evidence type="ECO:0000256" key="4">
    <source>
        <dbReference type="ARBA" id="ARBA00023014"/>
    </source>
</evidence>
<evidence type="ECO:0000256" key="2">
    <source>
        <dbReference type="ARBA" id="ARBA00022723"/>
    </source>
</evidence>
<dbReference type="PANTHER" id="PTHR43524">
    <property type="entry name" value="RADICAL SAM SUPERFAMILY PROTEIN"/>
    <property type="match status" value="1"/>
</dbReference>
<dbReference type="SFLD" id="SFLDS00029">
    <property type="entry name" value="Radical_SAM"/>
    <property type="match status" value="1"/>
</dbReference>
<keyword evidence="2" id="KW-0479">Metal-binding</keyword>
<keyword evidence="1" id="KW-0949">S-adenosyl-L-methionine</keyword>
<evidence type="ECO:0000313" key="7">
    <source>
        <dbReference type="Proteomes" id="UP000010866"/>
    </source>
</evidence>
<dbReference type="GO" id="GO:0051536">
    <property type="term" value="F:iron-sulfur cluster binding"/>
    <property type="evidence" value="ECO:0007669"/>
    <property type="project" value="UniProtKB-KW"/>
</dbReference>
<evidence type="ECO:0000259" key="5">
    <source>
        <dbReference type="PROSITE" id="PS51918"/>
    </source>
</evidence>
<dbReference type="InterPro" id="IPR058240">
    <property type="entry name" value="rSAM_sf"/>
</dbReference>
<dbReference type="Pfam" id="PF04055">
    <property type="entry name" value="Radical_SAM"/>
    <property type="match status" value="1"/>
</dbReference>
<evidence type="ECO:0000256" key="3">
    <source>
        <dbReference type="ARBA" id="ARBA00023004"/>
    </source>
</evidence>
<dbReference type="STRING" id="867904.Metho_2345"/>
<dbReference type="CDD" id="cd01335">
    <property type="entry name" value="Radical_SAM"/>
    <property type="match status" value="1"/>
</dbReference>